<evidence type="ECO:0008006" key="4">
    <source>
        <dbReference type="Google" id="ProtNLM"/>
    </source>
</evidence>
<dbReference type="GeneID" id="20322058"/>
<dbReference type="AlphaFoldDB" id="A0A074ZAW9"/>
<evidence type="ECO:0000313" key="3">
    <source>
        <dbReference type="Proteomes" id="UP000054324"/>
    </source>
</evidence>
<gene>
    <name evidence="2" type="ORF">T265_07879</name>
</gene>
<sequence length="85" mass="9627">MSRVTNTGTRRDRNFTTVKGDVSAAAKNLTSAHTRLPKQGVYIEKLCETLVKLSTKHKRMSDVRDETERNMVQKENSSGAILKQY</sequence>
<proteinExistence type="predicted"/>
<organism evidence="2 3">
    <name type="scientific">Opisthorchis viverrini</name>
    <name type="common">Southeast Asian liver fluke</name>
    <dbReference type="NCBI Taxonomy" id="6198"/>
    <lineage>
        <taxon>Eukaryota</taxon>
        <taxon>Metazoa</taxon>
        <taxon>Spiralia</taxon>
        <taxon>Lophotrochozoa</taxon>
        <taxon>Platyhelminthes</taxon>
        <taxon>Trematoda</taxon>
        <taxon>Digenea</taxon>
        <taxon>Opisthorchiida</taxon>
        <taxon>Opisthorchiata</taxon>
        <taxon>Opisthorchiidae</taxon>
        <taxon>Opisthorchis</taxon>
    </lineage>
</organism>
<dbReference type="RefSeq" id="XP_009171793.1">
    <property type="nucleotide sequence ID" value="XM_009173529.1"/>
</dbReference>
<protein>
    <recommendedName>
        <fullName evidence="4">BLOC-1-related complex subunit 7</fullName>
    </recommendedName>
</protein>
<dbReference type="EMBL" id="KL596809">
    <property type="protein sequence ID" value="KER24451.1"/>
    <property type="molecule type" value="Genomic_DNA"/>
</dbReference>
<evidence type="ECO:0000313" key="2">
    <source>
        <dbReference type="EMBL" id="KER24451.1"/>
    </source>
</evidence>
<feature type="region of interest" description="Disordered" evidence="1">
    <location>
        <begin position="57"/>
        <end position="85"/>
    </location>
</feature>
<accession>A0A074ZAW9</accession>
<name>A0A074ZAW9_OPIVI</name>
<feature type="compositionally biased region" description="Basic and acidic residues" evidence="1">
    <location>
        <begin position="60"/>
        <end position="72"/>
    </location>
</feature>
<evidence type="ECO:0000256" key="1">
    <source>
        <dbReference type="SAM" id="MobiDB-lite"/>
    </source>
</evidence>
<keyword evidence="3" id="KW-1185">Reference proteome</keyword>
<dbReference type="KEGG" id="ovi:T265_07879"/>
<dbReference type="Proteomes" id="UP000054324">
    <property type="component" value="Unassembled WGS sequence"/>
</dbReference>
<dbReference type="CTD" id="20322058"/>
<reference evidence="2 3" key="1">
    <citation type="submission" date="2013-11" db="EMBL/GenBank/DDBJ databases">
        <title>Opisthorchis viverrini - life in the bile duct.</title>
        <authorList>
            <person name="Young N.D."/>
            <person name="Nagarajan N."/>
            <person name="Lin S.J."/>
            <person name="Korhonen P.K."/>
            <person name="Jex A.R."/>
            <person name="Hall R.S."/>
            <person name="Safavi-Hemami H."/>
            <person name="Kaewkong W."/>
            <person name="Bertrand D."/>
            <person name="Gao S."/>
            <person name="Seet Q."/>
            <person name="Wongkham S."/>
            <person name="Teh B.T."/>
            <person name="Wongkham C."/>
            <person name="Intapan P.M."/>
            <person name="Maleewong W."/>
            <person name="Yang X."/>
            <person name="Hu M."/>
            <person name="Wang Z."/>
            <person name="Hofmann A."/>
            <person name="Sternberg P.W."/>
            <person name="Tan P."/>
            <person name="Wang J."/>
            <person name="Gasser R.B."/>
        </authorList>
    </citation>
    <scope>NUCLEOTIDE SEQUENCE [LARGE SCALE GENOMIC DNA]</scope>
</reference>